<dbReference type="Gene3D" id="2.30.40.10">
    <property type="entry name" value="Urease, subunit C, domain 1"/>
    <property type="match status" value="1"/>
</dbReference>
<organism evidence="7 8">
    <name type="scientific">Ktedonobacter robiniae</name>
    <dbReference type="NCBI Taxonomy" id="2778365"/>
    <lineage>
        <taxon>Bacteria</taxon>
        <taxon>Bacillati</taxon>
        <taxon>Chloroflexota</taxon>
        <taxon>Ktedonobacteria</taxon>
        <taxon>Ktedonobacterales</taxon>
        <taxon>Ktedonobacteraceae</taxon>
        <taxon>Ktedonobacter</taxon>
    </lineage>
</organism>
<dbReference type="Gene3D" id="3.20.20.140">
    <property type="entry name" value="Metal-dependent hydrolases"/>
    <property type="match status" value="1"/>
</dbReference>
<sequence length="402" mass="43433">MRFTLSGARLVDATMDVAEGNMTIAQGTIQTVNQADSQPEVVIDATDAIILPGFIDVHTHGGGGHNLHTTKLEEILAYNRWVASTGVTSYLVAVVGTPNCMPEAQLQTAVSAIKDWQHRSEGAQPLGIFLEGPYINEKKRGAHPPIWLRTPSLAETERVLELTEGYLKLVTLAPELVGANEMMARLLAEGVTISMGHTEASYEQTLEAVKHGVSHVTHCFNAMQPLHHRNPGPLAAIAPLEHVMGELIADGVHVHPSMMYVLVKLLGPQRTIVITDAQAGAGVPDSTFEFAGQVARAICGAARLEDGTLAGSILTLDQGLRNILEMTPVNLQEASGMLSYNAARSIKVADHKGLLRPSYDADFVILNQALELQATVCQGRVIYTQPAWEERLSLLKQQEEAL</sequence>
<keyword evidence="8" id="KW-1185">Reference proteome</keyword>
<dbReference type="InterPro" id="IPR003764">
    <property type="entry name" value="GlcNAc_6-P_deAcase"/>
</dbReference>
<dbReference type="PANTHER" id="PTHR11113:SF14">
    <property type="entry name" value="N-ACETYLGLUCOSAMINE-6-PHOSPHATE DEACETYLASE"/>
    <property type="match status" value="1"/>
</dbReference>
<evidence type="ECO:0000256" key="4">
    <source>
        <dbReference type="ARBA" id="ARBA00023277"/>
    </source>
</evidence>
<protein>
    <submittedName>
        <fullName evidence="7">N-acetylglucosamine-6-phosphate deacetylase</fullName>
    </submittedName>
</protein>
<dbReference type="PIRSF" id="PIRSF038994">
    <property type="entry name" value="NagA"/>
    <property type="match status" value="1"/>
</dbReference>
<keyword evidence="4 5" id="KW-0119">Carbohydrate metabolism</keyword>
<evidence type="ECO:0000313" key="7">
    <source>
        <dbReference type="EMBL" id="GHO52523.1"/>
    </source>
</evidence>
<dbReference type="SUPFAM" id="SSF51556">
    <property type="entry name" value="Metallo-dependent hydrolases"/>
    <property type="match status" value="1"/>
</dbReference>
<name>A0ABQ3UIJ4_9CHLR</name>
<dbReference type="CDD" id="cd00854">
    <property type="entry name" value="NagA"/>
    <property type="match status" value="1"/>
</dbReference>
<evidence type="ECO:0000256" key="5">
    <source>
        <dbReference type="PIRNR" id="PIRNR038994"/>
    </source>
</evidence>
<feature type="domain" description="Amidohydrolase-related" evidence="6">
    <location>
        <begin position="49"/>
        <end position="381"/>
    </location>
</feature>
<dbReference type="Proteomes" id="UP000654345">
    <property type="component" value="Unassembled WGS sequence"/>
</dbReference>
<dbReference type="InterPro" id="IPR006680">
    <property type="entry name" value="Amidohydro-rel"/>
</dbReference>
<keyword evidence="2" id="KW-0479">Metal-binding</keyword>
<evidence type="ECO:0000259" key="6">
    <source>
        <dbReference type="Pfam" id="PF01979"/>
    </source>
</evidence>
<dbReference type="Pfam" id="PF01979">
    <property type="entry name" value="Amidohydro_1"/>
    <property type="match status" value="1"/>
</dbReference>
<dbReference type="RefSeq" id="WP_201369423.1">
    <property type="nucleotide sequence ID" value="NZ_BNJG01000001.1"/>
</dbReference>
<dbReference type="InterPro" id="IPR011059">
    <property type="entry name" value="Metal-dep_hydrolase_composite"/>
</dbReference>
<dbReference type="PANTHER" id="PTHR11113">
    <property type="entry name" value="N-ACETYLGLUCOSAMINE-6-PHOSPHATE DEACETYLASE"/>
    <property type="match status" value="1"/>
</dbReference>
<evidence type="ECO:0000313" key="8">
    <source>
        <dbReference type="Proteomes" id="UP000654345"/>
    </source>
</evidence>
<dbReference type="SUPFAM" id="SSF51338">
    <property type="entry name" value="Composite domain of metallo-dependent hydrolases"/>
    <property type="match status" value="1"/>
</dbReference>
<keyword evidence="3 5" id="KW-0378">Hydrolase</keyword>
<gene>
    <name evidence="7" type="ORF">KSB_09980</name>
</gene>
<evidence type="ECO:0000256" key="1">
    <source>
        <dbReference type="ARBA" id="ARBA00010716"/>
    </source>
</evidence>
<dbReference type="EMBL" id="BNJG01000001">
    <property type="protein sequence ID" value="GHO52523.1"/>
    <property type="molecule type" value="Genomic_DNA"/>
</dbReference>
<dbReference type="InterPro" id="IPR032466">
    <property type="entry name" value="Metal_Hydrolase"/>
</dbReference>
<dbReference type="NCBIfam" id="TIGR00221">
    <property type="entry name" value="nagA"/>
    <property type="match status" value="1"/>
</dbReference>
<comment type="caution">
    <text evidence="7">The sequence shown here is derived from an EMBL/GenBank/DDBJ whole genome shotgun (WGS) entry which is preliminary data.</text>
</comment>
<proteinExistence type="inferred from homology"/>
<evidence type="ECO:0000256" key="3">
    <source>
        <dbReference type="ARBA" id="ARBA00022801"/>
    </source>
</evidence>
<evidence type="ECO:0000256" key="2">
    <source>
        <dbReference type="ARBA" id="ARBA00022723"/>
    </source>
</evidence>
<accession>A0ABQ3UIJ4</accession>
<comment type="similarity">
    <text evidence="1 5">Belongs to the metallo-dependent hydrolases superfamily. NagA family.</text>
</comment>
<reference evidence="7 8" key="1">
    <citation type="journal article" date="2021" name="Int. J. Syst. Evol. Microbiol.">
        <title>Reticulibacter mediterranei gen. nov., sp. nov., within the new family Reticulibacteraceae fam. nov., and Ktedonospora formicarum gen. nov., sp. nov., Ktedonobacter robiniae sp. nov., Dictyobacter formicarum sp. nov. and Dictyobacter arantiisoli sp. nov., belonging to the class Ktedonobacteria.</title>
        <authorList>
            <person name="Yabe S."/>
            <person name="Zheng Y."/>
            <person name="Wang C.M."/>
            <person name="Sakai Y."/>
            <person name="Abe K."/>
            <person name="Yokota A."/>
            <person name="Donadio S."/>
            <person name="Cavaletti L."/>
            <person name="Monciardini P."/>
        </authorList>
    </citation>
    <scope>NUCLEOTIDE SEQUENCE [LARGE SCALE GENOMIC DNA]</scope>
    <source>
        <strain evidence="7 8">SOSP1-30</strain>
    </source>
</reference>